<dbReference type="RefSeq" id="XP_043014592.1">
    <property type="nucleotide sequence ID" value="XM_043145893.1"/>
</dbReference>
<feature type="region of interest" description="Disordered" evidence="1">
    <location>
        <begin position="1"/>
        <end position="43"/>
    </location>
</feature>
<evidence type="ECO:0000256" key="1">
    <source>
        <dbReference type="SAM" id="MobiDB-lite"/>
    </source>
</evidence>
<comment type="caution">
    <text evidence="2">The sequence shown here is derived from an EMBL/GenBank/DDBJ whole genome shotgun (WGS) entry which is preliminary data.</text>
</comment>
<sequence length="168" mass="19099">MPPPRSTPSNTQRKSQFEALKEQRRTQGRPPQNLSPPPSTFSASSLQSPTVLLQLSFTLPSPITLTTSISTPSIASFQQTNFFYAATSQEHPSYQNSCEYWPQFIKKSELTETEKMEHIMNVIFDELEFKSLRAFLLALIPPIPAQNSIKYGNRHKRKLKAFLQGTRP</sequence>
<name>A0A9P7V0R0_9AGAR</name>
<dbReference type="KEGG" id="more:E1B28_000094"/>
<proteinExistence type="predicted"/>
<keyword evidence="3" id="KW-1185">Reference proteome</keyword>
<evidence type="ECO:0000313" key="2">
    <source>
        <dbReference type="EMBL" id="KAG7098122.1"/>
    </source>
</evidence>
<accession>A0A9P7V0R0</accession>
<gene>
    <name evidence="2" type="ORF">E1B28_000094</name>
</gene>
<organism evidence="2 3">
    <name type="scientific">Marasmius oreades</name>
    <name type="common">fairy-ring Marasmius</name>
    <dbReference type="NCBI Taxonomy" id="181124"/>
    <lineage>
        <taxon>Eukaryota</taxon>
        <taxon>Fungi</taxon>
        <taxon>Dikarya</taxon>
        <taxon>Basidiomycota</taxon>
        <taxon>Agaricomycotina</taxon>
        <taxon>Agaricomycetes</taxon>
        <taxon>Agaricomycetidae</taxon>
        <taxon>Agaricales</taxon>
        <taxon>Marasmiineae</taxon>
        <taxon>Marasmiaceae</taxon>
        <taxon>Marasmius</taxon>
    </lineage>
</organism>
<dbReference type="AlphaFoldDB" id="A0A9P7V0R0"/>
<evidence type="ECO:0000313" key="3">
    <source>
        <dbReference type="Proteomes" id="UP001049176"/>
    </source>
</evidence>
<dbReference type="Proteomes" id="UP001049176">
    <property type="component" value="Chromosome 1"/>
</dbReference>
<reference evidence="2" key="1">
    <citation type="journal article" date="2021" name="Genome Biol. Evol.">
        <title>The assembled and annotated genome of the fairy-ring fungus Marasmius oreades.</title>
        <authorList>
            <person name="Hiltunen M."/>
            <person name="Ament-Velasquez S.L."/>
            <person name="Johannesson H."/>
        </authorList>
    </citation>
    <scope>NUCLEOTIDE SEQUENCE</scope>
    <source>
        <strain evidence="2">03SP1</strain>
    </source>
</reference>
<feature type="compositionally biased region" description="Basic and acidic residues" evidence="1">
    <location>
        <begin position="15"/>
        <end position="25"/>
    </location>
</feature>
<dbReference type="EMBL" id="CM032181">
    <property type="protein sequence ID" value="KAG7098122.1"/>
    <property type="molecule type" value="Genomic_DNA"/>
</dbReference>
<dbReference type="GeneID" id="66069170"/>
<protein>
    <submittedName>
        <fullName evidence="2">Uncharacterized protein</fullName>
    </submittedName>
</protein>